<dbReference type="Proteomes" id="UP000664545">
    <property type="component" value="Unassembled WGS sequence"/>
</dbReference>
<dbReference type="RefSeq" id="WP_206582445.1">
    <property type="nucleotide sequence ID" value="NZ_JAFJZZ010000003.1"/>
</dbReference>
<dbReference type="Pfam" id="PF04525">
    <property type="entry name" value="LOR"/>
    <property type="match status" value="1"/>
</dbReference>
<reference evidence="2" key="1">
    <citation type="submission" date="2021-02" db="EMBL/GenBank/DDBJ databases">
        <title>Abyssanaerobacter marinus gen.nov., sp., nov, anaerobic bacterium isolated from the Onnuri vent field of Indian Ocean and suggestion of Mogibacteriaceae fam. nov., and proposal of reclassification of ambiguous this family's genus member.</title>
        <authorList>
            <person name="Kim Y.J."/>
            <person name="Yang J.-A."/>
        </authorList>
    </citation>
    <scope>NUCLEOTIDE SEQUENCE</scope>
    <source>
        <strain evidence="2">DSM 2634</strain>
    </source>
</reference>
<dbReference type="AlphaFoldDB" id="A0A939D8Z6"/>
<gene>
    <name evidence="2" type="ORF">JYB65_09595</name>
</gene>
<comment type="similarity">
    <text evidence="1">Belongs to the LOR family.</text>
</comment>
<dbReference type="Gene3D" id="2.40.160.200">
    <property type="entry name" value="LURP1-related"/>
    <property type="match status" value="1"/>
</dbReference>
<evidence type="ECO:0000313" key="3">
    <source>
        <dbReference type="Proteomes" id="UP000664545"/>
    </source>
</evidence>
<protein>
    <submittedName>
        <fullName evidence="2">LURP-one-related family protein</fullName>
    </submittedName>
</protein>
<evidence type="ECO:0000313" key="2">
    <source>
        <dbReference type="EMBL" id="MBN7773614.1"/>
    </source>
</evidence>
<dbReference type="InterPro" id="IPR007612">
    <property type="entry name" value="LOR"/>
</dbReference>
<dbReference type="SUPFAM" id="SSF54518">
    <property type="entry name" value="Tubby C-terminal domain-like"/>
    <property type="match status" value="1"/>
</dbReference>
<evidence type="ECO:0000256" key="1">
    <source>
        <dbReference type="ARBA" id="ARBA00005437"/>
    </source>
</evidence>
<accession>A0A939D8Z6</accession>
<dbReference type="InterPro" id="IPR038595">
    <property type="entry name" value="LOR_sf"/>
</dbReference>
<sequence length="167" mass="19028">MKLYIRQKVFSWVDQFTVKDETGADKYFVEGEFFSWGKKLHVSDVFGRETAFIQQKVFSFLPKFFVFIEGEQIAEIVKEFTFLSPKYSIEGLGWEINGSFMAHDYEITQHGRPIVRIHKEWMTWGDCYELEIANEQDEMIALSVVLAIDCVMAADAAGASAGANAGN</sequence>
<dbReference type="EMBL" id="JAFJZZ010000003">
    <property type="protein sequence ID" value="MBN7773614.1"/>
    <property type="molecule type" value="Genomic_DNA"/>
</dbReference>
<dbReference type="InterPro" id="IPR025659">
    <property type="entry name" value="Tubby-like_C"/>
</dbReference>
<keyword evidence="3" id="KW-1185">Reference proteome</keyword>
<comment type="caution">
    <text evidence="2">The sequence shown here is derived from an EMBL/GenBank/DDBJ whole genome shotgun (WGS) entry which is preliminary data.</text>
</comment>
<name>A0A939D8Z6_CLOAM</name>
<proteinExistence type="inferred from homology"/>
<organism evidence="2 3">
    <name type="scientific">Clostridium aminobutyricum</name>
    <dbReference type="NCBI Taxonomy" id="33953"/>
    <lineage>
        <taxon>Bacteria</taxon>
        <taxon>Bacillati</taxon>
        <taxon>Bacillota</taxon>
        <taxon>Clostridia</taxon>
        <taxon>Eubacteriales</taxon>
        <taxon>Clostridiaceae</taxon>
        <taxon>Clostridium</taxon>
    </lineage>
</organism>